<dbReference type="GO" id="GO:0008270">
    <property type="term" value="F:zinc ion binding"/>
    <property type="evidence" value="ECO:0007669"/>
    <property type="project" value="InterPro"/>
</dbReference>
<keyword evidence="14" id="KW-0865">Zymogen</keyword>
<evidence type="ECO:0000256" key="1">
    <source>
        <dbReference type="ARBA" id="ARBA00001947"/>
    </source>
</evidence>
<keyword evidence="4" id="KW-0964">Secreted</keyword>
<comment type="subcellular location">
    <subcellularLocation>
        <location evidence="2">Secreted</location>
        <location evidence="2">Extracellular space</location>
        <location evidence="2">Extracellular matrix</location>
    </subcellularLocation>
</comment>
<dbReference type="GO" id="GO:0006508">
    <property type="term" value="P:proteolysis"/>
    <property type="evidence" value="ECO:0007669"/>
    <property type="project" value="UniProtKB-KW"/>
</dbReference>
<dbReference type="PANTHER" id="PTHR11705:SF18">
    <property type="entry name" value="CARBOXYPEPTIDASE A6"/>
    <property type="match status" value="1"/>
</dbReference>
<dbReference type="SMART" id="SM00631">
    <property type="entry name" value="Zn_pept"/>
    <property type="match status" value="1"/>
</dbReference>
<evidence type="ECO:0000256" key="18">
    <source>
        <dbReference type="ARBA" id="ARBA00070003"/>
    </source>
</evidence>
<comment type="cofactor">
    <cofactor evidence="1">
        <name>Zn(2+)</name>
        <dbReference type="ChEBI" id="CHEBI:29105"/>
    </cofactor>
</comment>
<reference evidence="23" key="1">
    <citation type="submission" date="2025-08" db="UniProtKB">
        <authorList>
            <consortium name="RefSeq"/>
        </authorList>
    </citation>
    <scope>IDENTIFICATION</scope>
</reference>
<evidence type="ECO:0000256" key="7">
    <source>
        <dbReference type="ARBA" id="ARBA00022670"/>
    </source>
</evidence>
<evidence type="ECO:0000313" key="22">
    <source>
        <dbReference type="Proteomes" id="UP000515126"/>
    </source>
</evidence>
<dbReference type="Pfam" id="PF02244">
    <property type="entry name" value="Propep_M14"/>
    <property type="match status" value="1"/>
</dbReference>
<dbReference type="FunFam" id="3.40.630.10:FF:000001">
    <property type="entry name" value="Carboxypeptidase B"/>
    <property type="match status" value="1"/>
</dbReference>
<dbReference type="GO" id="GO:0004181">
    <property type="term" value="F:metallocarboxypeptidase activity"/>
    <property type="evidence" value="ECO:0007669"/>
    <property type="project" value="InterPro"/>
</dbReference>
<keyword evidence="22" id="KW-1185">Reference proteome</keyword>
<dbReference type="GO" id="GO:0005615">
    <property type="term" value="C:extracellular space"/>
    <property type="evidence" value="ECO:0007669"/>
    <property type="project" value="TreeGrafter"/>
</dbReference>
<dbReference type="SUPFAM" id="SSF54897">
    <property type="entry name" value="Protease propeptides/inhibitors"/>
    <property type="match status" value="1"/>
</dbReference>
<sequence>MKFLGSPRSHTAAFLPVCWLLLNILKPGQCHSYDNRYAGDKVIRLIPKSEEEALALKKIYHQLKVDLWQPSSISYVSEGTITDVHISQNASRTLLAFLQETHIYYKVLIEDLQKAVENENSLQTQRNRRSLSEYNYEVYHSLEDIQSWLHHLNQTQPGLVRVFSIGRSYEGRPLFIIQLGRKSRAYKRAVWIDCGIHAREWIGPAFCQWFVREAILTYKTDPAMKKMLNHLYFYIMPVFNVDGYHFSWTHDRFWRKTRSRDSKFRCRGVDANRNWKVKWCNEGASAHPCDDTYCGPFPESEPEVKAVANFLRKHRKHIRAYLSFHAYAQMLLYPYSYKYATIPNFSCVEFAAHKAVKALRSVHGIRYRHGPASQTLYVSSGNSMDWAYKNGIPYAFAFELRDTGHFGFLLPEMLIKPTCTETMLAVKNITMHLLKKCP</sequence>
<keyword evidence="12" id="KW-0862">Zinc</keyword>
<evidence type="ECO:0000313" key="23">
    <source>
        <dbReference type="RefSeq" id="XP_021015971.1"/>
    </source>
</evidence>
<name>A0A6P5PEL2_MUSCR</name>
<dbReference type="CTD" id="57094"/>
<dbReference type="FunFam" id="3.30.70.340:FF:000004">
    <property type="entry name" value="Carboxypeptidase A6"/>
    <property type="match status" value="1"/>
</dbReference>
<evidence type="ECO:0000256" key="13">
    <source>
        <dbReference type="ARBA" id="ARBA00023049"/>
    </source>
</evidence>
<dbReference type="InterPro" id="IPR000834">
    <property type="entry name" value="Peptidase_M14"/>
</dbReference>
<gene>
    <name evidence="23" type="primary">Cpa6</name>
</gene>
<evidence type="ECO:0000256" key="8">
    <source>
        <dbReference type="ARBA" id="ARBA00022685"/>
    </source>
</evidence>
<evidence type="ECO:0000256" key="20">
    <source>
        <dbReference type="SAM" id="SignalP"/>
    </source>
</evidence>
<evidence type="ECO:0000256" key="12">
    <source>
        <dbReference type="ARBA" id="ARBA00022833"/>
    </source>
</evidence>
<dbReference type="Gene3D" id="3.30.70.340">
    <property type="entry name" value="Metallocarboxypeptidase-like"/>
    <property type="match status" value="1"/>
</dbReference>
<dbReference type="KEGG" id="mcal:110292762"/>
<keyword evidence="11" id="KW-0378">Hydrolase</keyword>
<accession>A0A6P5PEL2</accession>
<comment type="similarity">
    <text evidence="3 19">Belongs to the peptidase M14 family.</text>
</comment>
<dbReference type="InterPro" id="IPR057247">
    <property type="entry name" value="CARBOXYPEPT_ZN_2"/>
</dbReference>
<dbReference type="PRINTS" id="PR00765">
    <property type="entry name" value="CRBOXYPTASEA"/>
</dbReference>
<evidence type="ECO:0000256" key="15">
    <source>
        <dbReference type="ARBA" id="ARBA00023157"/>
    </source>
</evidence>
<dbReference type="RefSeq" id="XP_021015971.1">
    <property type="nucleotide sequence ID" value="XM_021160312.1"/>
</dbReference>
<dbReference type="PANTHER" id="PTHR11705">
    <property type="entry name" value="PROTEASE FAMILY M14 CARBOXYPEPTIDASE A,B"/>
    <property type="match status" value="1"/>
</dbReference>
<dbReference type="GeneID" id="110292762"/>
<keyword evidence="8" id="KW-0165">Cleavage on pair of basic residues</keyword>
<dbReference type="Proteomes" id="UP000515126">
    <property type="component" value="Chromosome 1"/>
</dbReference>
<feature type="active site" description="Proton donor/acceptor" evidence="19">
    <location>
        <position position="399"/>
    </location>
</feature>
<evidence type="ECO:0000259" key="21">
    <source>
        <dbReference type="PROSITE" id="PS52035"/>
    </source>
</evidence>
<dbReference type="PROSITE" id="PS00133">
    <property type="entry name" value="CARBOXYPEPT_ZN_2"/>
    <property type="match status" value="1"/>
</dbReference>
<dbReference type="AlphaFoldDB" id="A0A6P5PEL2"/>
<keyword evidence="16" id="KW-0325">Glycoprotein</keyword>
<keyword evidence="9" id="KW-0479">Metal-binding</keyword>
<keyword evidence="5" id="KW-0272">Extracellular matrix</keyword>
<dbReference type="InterPro" id="IPR003146">
    <property type="entry name" value="M14A_act_pep"/>
</dbReference>
<protein>
    <recommendedName>
        <fullName evidence="18">Carboxypeptidase A6</fullName>
    </recommendedName>
</protein>
<feature type="chain" id="PRO_5027819945" description="Carboxypeptidase A6" evidence="20">
    <location>
        <begin position="31"/>
        <end position="438"/>
    </location>
</feature>
<dbReference type="Gene3D" id="3.40.630.10">
    <property type="entry name" value="Zn peptidases"/>
    <property type="match status" value="1"/>
</dbReference>
<evidence type="ECO:0000256" key="16">
    <source>
        <dbReference type="ARBA" id="ARBA00023180"/>
    </source>
</evidence>
<evidence type="ECO:0000256" key="4">
    <source>
        <dbReference type="ARBA" id="ARBA00022525"/>
    </source>
</evidence>
<evidence type="ECO:0000256" key="11">
    <source>
        <dbReference type="ARBA" id="ARBA00022801"/>
    </source>
</evidence>
<keyword evidence="10 20" id="KW-0732">Signal</keyword>
<keyword evidence="13" id="KW-0482">Metalloprotease</keyword>
<dbReference type="InterPro" id="IPR036990">
    <property type="entry name" value="M14A-like_propep"/>
</dbReference>
<dbReference type="Pfam" id="PF00246">
    <property type="entry name" value="Peptidase_M14"/>
    <property type="match status" value="1"/>
</dbReference>
<dbReference type="SUPFAM" id="SSF53187">
    <property type="entry name" value="Zn-dependent exopeptidases"/>
    <property type="match status" value="1"/>
</dbReference>
<organism evidence="22 23">
    <name type="scientific">Mus caroli</name>
    <name type="common">Ryukyu mouse</name>
    <name type="synonym">Ricefield mouse</name>
    <dbReference type="NCBI Taxonomy" id="10089"/>
    <lineage>
        <taxon>Eukaryota</taxon>
        <taxon>Metazoa</taxon>
        <taxon>Chordata</taxon>
        <taxon>Craniata</taxon>
        <taxon>Vertebrata</taxon>
        <taxon>Euteleostomi</taxon>
        <taxon>Mammalia</taxon>
        <taxon>Eutheria</taxon>
        <taxon>Euarchontoglires</taxon>
        <taxon>Glires</taxon>
        <taxon>Rodentia</taxon>
        <taxon>Myomorpha</taxon>
        <taxon>Muroidea</taxon>
        <taxon>Muridae</taxon>
        <taxon>Murinae</taxon>
        <taxon>Mus</taxon>
        <taxon>Mus</taxon>
    </lineage>
</organism>
<evidence type="ECO:0000256" key="17">
    <source>
        <dbReference type="ARBA" id="ARBA00057362"/>
    </source>
</evidence>
<evidence type="ECO:0000256" key="14">
    <source>
        <dbReference type="ARBA" id="ARBA00023145"/>
    </source>
</evidence>
<evidence type="ECO:0000256" key="2">
    <source>
        <dbReference type="ARBA" id="ARBA00004498"/>
    </source>
</evidence>
<comment type="function">
    <text evidence="17">May be involved in the proteolytic inactivation of enkephalins and neurotensin in some brain areas. May convert inactive angiotensin I into the biologically active angiotensin II. Releases a C-terminal amino acid, with preference for large hydrophobic C-terminal amino acids and shows only very weak activity toward small amino acids and histidine.</text>
</comment>
<evidence type="ECO:0000256" key="19">
    <source>
        <dbReference type="PROSITE-ProRule" id="PRU01379"/>
    </source>
</evidence>
<evidence type="ECO:0000256" key="9">
    <source>
        <dbReference type="ARBA" id="ARBA00022723"/>
    </source>
</evidence>
<feature type="signal peptide" evidence="20">
    <location>
        <begin position="1"/>
        <end position="30"/>
    </location>
</feature>
<keyword evidence="7" id="KW-0645">Protease</keyword>
<keyword evidence="6 23" id="KW-0121">Carboxypeptidase</keyword>
<evidence type="ECO:0000256" key="3">
    <source>
        <dbReference type="ARBA" id="ARBA00005988"/>
    </source>
</evidence>
<evidence type="ECO:0000256" key="5">
    <source>
        <dbReference type="ARBA" id="ARBA00022530"/>
    </source>
</evidence>
<evidence type="ECO:0000256" key="6">
    <source>
        <dbReference type="ARBA" id="ARBA00022645"/>
    </source>
</evidence>
<dbReference type="PROSITE" id="PS52035">
    <property type="entry name" value="PEPTIDASE_M14"/>
    <property type="match status" value="1"/>
</dbReference>
<keyword evidence="15" id="KW-1015">Disulfide bond</keyword>
<feature type="domain" description="Peptidase M14" evidence="21">
    <location>
        <begin position="138"/>
        <end position="433"/>
    </location>
</feature>
<evidence type="ECO:0000256" key="10">
    <source>
        <dbReference type="ARBA" id="ARBA00022729"/>
    </source>
</evidence>
<proteinExistence type="inferred from homology"/>